<dbReference type="SUPFAM" id="SSF56801">
    <property type="entry name" value="Acetyl-CoA synthetase-like"/>
    <property type="match status" value="3"/>
</dbReference>
<dbReference type="PANTHER" id="PTHR45527:SF10">
    <property type="entry name" value="PYOCHELIN SYNTHASE PCHF"/>
    <property type="match status" value="1"/>
</dbReference>
<protein>
    <recommendedName>
        <fullName evidence="5">Carrier domain-containing protein</fullName>
    </recommendedName>
</protein>
<evidence type="ECO:0000256" key="2">
    <source>
        <dbReference type="ARBA" id="ARBA00022450"/>
    </source>
</evidence>
<dbReference type="InterPro" id="IPR036736">
    <property type="entry name" value="ACP-like_sf"/>
</dbReference>
<dbReference type="InterPro" id="IPR042099">
    <property type="entry name" value="ANL_N_sf"/>
</dbReference>
<evidence type="ECO:0000313" key="6">
    <source>
        <dbReference type="EMBL" id="KUL98242.1"/>
    </source>
</evidence>
<dbReference type="GO" id="GO:0044550">
    <property type="term" value="P:secondary metabolite biosynthetic process"/>
    <property type="evidence" value="ECO:0007669"/>
    <property type="project" value="TreeGrafter"/>
</dbReference>
<evidence type="ECO:0000259" key="5">
    <source>
        <dbReference type="PROSITE" id="PS50075"/>
    </source>
</evidence>
<dbReference type="InterPro" id="IPR000873">
    <property type="entry name" value="AMP-dep_synth/lig_dom"/>
</dbReference>
<proteinExistence type="predicted"/>
<dbReference type="PROSITE" id="PS50075">
    <property type="entry name" value="CARRIER"/>
    <property type="match status" value="4"/>
</dbReference>
<dbReference type="NCBIfam" id="TIGR01733">
    <property type="entry name" value="AA-adenyl-dom"/>
    <property type="match status" value="2"/>
</dbReference>
<evidence type="ECO:0000256" key="1">
    <source>
        <dbReference type="ARBA" id="ARBA00001957"/>
    </source>
</evidence>
<accession>A0A117MW97</accession>
<dbReference type="FunFam" id="1.10.1200.10:FF:000005">
    <property type="entry name" value="Nonribosomal peptide synthetase 1"/>
    <property type="match status" value="1"/>
</dbReference>
<dbReference type="Pfam" id="PF00501">
    <property type="entry name" value="AMP-binding"/>
    <property type="match status" value="3"/>
</dbReference>
<dbReference type="GO" id="GO:0043041">
    <property type="term" value="P:amino acid activation for nonribosomal peptide biosynthetic process"/>
    <property type="evidence" value="ECO:0007669"/>
    <property type="project" value="TreeGrafter"/>
</dbReference>
<feature type="domain" description="Carrier" evidence="5">
    <location>
        <begin position="1538"/>
        <end position="1613"/>
    </location>
</feature>
<dbReference type="Gene3D" id="3.40.50.720">
    <property type="entry name" value="NAD(P)-binding Rossmann-like Domain"/>
    <property type="match status" value="1"/>
</dbReference>
<feature type="domain" description="Carrier" evidence="5">
    <location>
        <begin position="482"/>
        <end position="557"/>
    </location>
</feature>
<dbReference type="InterPro" id="IPR010071">
    <property type="entry name" value="AA_adenyl_dom"/>
</dbReference>
<comment type="caution">
    <text evidence="6">The sequence shown here is derived from an EMBL/GenBank/DDBJ whole genome shotgun (WGS) entry which is preliminary data.</text>
</comment>
<gene>
    <name evidence="6" type="ORF">RO03_01525</name>
</gene>
<reference evidence="6 7" key="1">
    <citation type="submission" date="2015-10" db="EMBL/GenBank/DDBJ databases">
        <authorList>
            <person name="Gilbert D.G."/>
        </authorList>
    </citation>
    <scope>NUCLEOTIDE SEQUENCE [LARGE SCALE GENOMIC DNA]</scope>
    <source>
        <strain evidence="6 7">ChDC F311</strain>
    </source>
</reference>
<keyword evidence="3" id="KW-0597">Phosphoprotein</keyword>
<dbReference type="Gene3D" id="3.30.559.10">
    <property type="entry name" value="Chloramphenicol acetyltransferase-like domain"/>
    <property type="match status" value="2"/>
</dbReference>
<dbReference type="InterPro" id="IPR045851">
    <property type="entry name" value="AMP-bd_C_sf"/>
</dbReference>
<dbReference type="GO" id="GO:0031177">
    <property type="term" value="F:phosphopantetheine binding"/>
    <property type="evidence" value="ECO:0007669"/>
    <property type="project" value="TreeGrafter"/>
</dbReference>
<dbReference type="RefSeq" id="WP_059222423.1">
    <property type="nucleotide sequence ID" value="NZ_LMVH01000001.1"/>
</dbReference>
<dbReference type="Gene3D" id="3.40.50.12780">
    <property type="entry name" value="N-terminal domain of ligase-like"/>
    <property type="match status" value="3"/>
</dbReference>
<dbReference type="Pfam" id="PF07993">
    <property type="entry name" value="NAD_binding_4"/>
    <property type="match status" value="1"/>
</dbReference>
<sequence length="3078" mass="357765">MKKNNQKKYQLIERELLNLWNKAFKETITDKNEDFFSLGGDSLKMFKIISLINENYNIIISPQKFIEISSIKNMTDYIYIKSENANKQTDDVIFLEKKEEPILEEELTDVQKAYLTGRNKDFVLGNISTHMYYEIETKLDIKKLEDSLNKVIEHQPMLRAVFSKEGKQKILKSVPKYLINIEDISMLNEESITIWNSVPAIMDMTIDGVLTKNTLEMNYWDLEKDSEIEVNYSSTNNTTLRIIMLSGDWIPLQLPDKIKEYFKNAHTISLGGATEASIWSIYYPIDAIEKDWNSIPYGYALANQKFYVLDTSGEICPVGVEGELYIGGRGLALGYKNDVEKTKNSFIENKKLGHLYRTGDYGKLHKEGYIEFLGRKDQQVKINGHRIELGEIENQINQYTNISNSIVSNLEDENGRKYLCAYLIQDGEIDYKKLEENLKKQLPEYMIPKYYIKIEEFPLNANGKVNRKALPKPKIEKETFVEPRTKLEKEIAEIWKEVLGIDKVGIYDNFLQLGGDSISMIKVISKLADKFGINITFKEFLINNSINKISIIINSKNNTDNILQYAVYKNYLSTEKNKNGEHYLTDVQKSYLFGRSEGYELGGTSTHVYYEIETKLDIKKLEDSLNKVIEHQPMLRAVFSKEGKQKILKSVPKYLINIEDISMLSENEIKEKIKIERNRMSHFIFNPEKWPLFEFKAFKISEKIHYLFIGIDLLIADGSSMRIFMNELWYYQNLNIYKTGENKKVDFNFRDYILAYENFKKSDIYKKDKDYWLSKVDSFPDAPSLPLKVSTRDIKNPHFKRYQYLVEEINWKKIKKLAQDRNITPSALLFSIYSKILAYWSNQNHIGLNVTVFTRYPFHKDVDKIIGDFTSVMLMDVEITKNGFWADTQKIQEDLLEALEHRHYDGVNVIREIAKRNEGGQQVLMPIVFTSMLFSIDGEKEGRFFDDLGEIKMGVSQTSQVYLDYQVMELNGKLSITWDYIEELFDEDIISTMFNQYIDLLESLPEEKELDLSNRDKEIIERYNRTEKDIPQFTIQELFKKTVHKYPKHIAVKAGNEEITYENLDKKSNQIARYLLSNGIKKGDAIGIVANRDIQTIINTIGILKVGASYVAVEPDYPKERIEYILKNSQSKLLLNSEINEISKYNDNEINEIPYSPMDIAYTIYTSGSTGKPKGVVITHDSVLNTIIDINEKFSITEKDRIIGLSSMCFDLSVYDIFGSLISGATLIQIPDIKDIKNIIKVLNEESITIWNSVPAIMDMTIDGVLTKNTLEMNYWDLEKDSEIEVNYSSTNNTTLRIIMLSGDWIPLQLPDKIKEYFKNAHTISLGGATEASIWSIYYPIDAIEKDWNSIPYGYALANQKFYVLDTSGEICPVGVEGELYIGGRGLALGYKNDVEKTKNSFIENKKLGHLYRTGDYGKLHKEGYIEFLGRKDQQVKINGHRIELGEIENQINQYTNISNSIVSNLEDENGRKYLCAYLIQDGEIDYKKLEENLKKQLPEYMIPKYYIKIEEFPLNANGKVNRKALPKPKIEKETFVEPRTKLEKEIAEIWKEVLGIDKVGIYDNFLQLGGDSISMIKVISKLADKFGINITFKEFLINNSINKISIIINSKNNTDNILQYAVYKNYLSTEKNKNGEHYLTDVQKSYLFGRSEGYELGGTSTHVYYEIETKLDIKKLEDSLNKVIEHQPMLRAVFSKEGKQKILKSVPKYLINIEDISMLSENEIKEKIKIERNRMSHFIFNPEKWPLFEFKAFKISEKIHYLFMGIDLLIADGSSMRIFMNELWYYQNLNIYKTGENKKVDFNFRDYILAYENFKKSDIYKKDKDYWLSKVDSFPDAPSLPLKVSTRDIKNPHFKRYQYLVEEINWKKIKKLAQDRNITPSALLFSIYSKILAYWSNQNHIGLNVTVFTRYPFHKDVDKIIGDFTSVMLMDVEITKNGFWADTQKIQEDLLEALEHRHYDGVNVIREIAKRNEGGQQVLMPIVFTSMLFSMDGEKEGRFFDDLGEIKMGVSQTSQVYLDYQVMELNGKLSITWDYIEELFDEDIISTMFNQYIDLLESLPEEKELDLSNRDKEIIERYNRTEKDIPQFTIQELFKKTVHKYPKHIAVKAGNEEITYENLDKKSNQIARYLLSNGIKKGDAIGIVANRDIQTIINTIGILKVGASYVAVEPDYPKERIEYILKNSQSKLLLNSEINEISKYNDNEINEIPYSPMDIAYTIYTSGSTGKPKGVVITHDSVLNTIIDINEKFSITEKDRIIGLSSMCFDLSVYDIFGSLISGATLIQIPDIKDIKNIIKVLNEESITIWNSVPAIMDMTIDGVLTKNTLEMNYWDLEKDSEIEVNYSSTNNTTLRIIMLSGDWIPLQLPDKIKEYFKNAHTISLGGATEASIWSIYYPIDAIEKDWNSIPYGYALANQKFYVLDTSGEICPVGVEGELYIGGRGLALGYKNDVEKTKNSFIENKKLGHLYRTGDYGKLHKEGYIEFLGRKDQQVKINGHRIELGEIENQINQYTNISNSIVSNLEDENGRKYLCAYLIQDGEIDYKKLEENLKKQLPEYMIPKYYLKIEEFPLNANGKVNRKALPKPKIEKETFVEPRTKLEKEIAEIWKEVLGIDKVGIYDNFFKVGGDSISAIKIYSKISKKYDISINDIFKYPTIAKITNINLKNKYISIYDKYWEKYRNNYFKLLNYDYKQDPNWNTYMDKVNNELNKINISSINYKNILLTGANGYLGIHILNELINKTDSKITLIIRSNNNIDFRNRLESSFNYYFNKSLKTYLNRIEILKGDISEKYFDLPKNIYDTLSHEIDCIIHCAAKVSHYGQYEEFQKNNIEGSKNIIEFSKINSEKKLNYISTTYIVNAINDNLLTEWEIPKSFSEENYYIKSKIEVENMIDIERKKGLDIDIFRVGNLTFNDDTCKFQRNKEENAFYTLLNTYLKLAIIPNINLEFLEFTNVNLAAEAIVKLMTNVHIKSQTYHITNGNKISVNELFSFFNKFKKIKKLDFLDYLNYLKNISTSKEVNIIMNHMYLLPWNINKISIVLSEYTEKILEKLDFKWNTIKNDLWVKKMIKAFFSEENFK</sequence>
<dbReference type="CDD" id="cd19535">
    <property type="entry name" value="Cyc_NRPS"/>
    <property type="match status" value="2"/>
</dbReference>
<dbReference type="PROSITE" id="PS00012">
    <property type="entry name" value="PHOSPHOPANTETHEINE"/>
    <property type="match status" value="2"/>
</dbReference>
<dbReference type="InterPro" id="IPR009081">
    <property type="entry name" value="PP-bd_ACP"/>
</dbReference>
<dbReference type="InterPro" id="IPR001242">
    <property type="entry name" value="Condensation_dom"/>
</dbReference>
<dbReference type="PANTHER" id="PTHR45527">
    <property type="entry name" value="NONRIBOSOMAL PEPTIDE SYNTHETASE"/>
    <property type="match status" value="1"/>
</dbReference>
<dbReference type="Pfam" id="PF00550">
    <property type="entry name" value="PP-binding"/>
    <property type="match status" value="4"/>
</dbReference>
<dbReference type="InterPro" id="IPR057737">
    <property type="entry name" value="Condensation_MtbB-like"/>
</dbReference>
<dbReference type="Proteomes" id="UP000054800">
    <property type="component" value="Unassembled WGS sequence"/>
</dbReference>
<dbReference type="SUPFAM" id="SSF47336">
    <property type="entry name" value="ACP-like"/>
    <property type="match status" value="4"/>
</dbReference>
<dbReference type="EMBL" id="LMVH01000001">
    <property type="protein sequence ID" value="KUL98242.1"/>
    <property type="molecule type" value="Genomic_DNA"/>
</dbReference>
<dbReference type="NCBIfam" id="NF003417">
    <property type="entry name" value="PRK04813.1"/>
    <property type="match status" value="3"/>
</dbReference>
<keyword evidence="4" id="KW-0436">Ligase</keyword>
<keyword evidence="2" id="KW-0596">Phosphopantetheine</keyword>
<dbReference type="InterPro" id="IPR013120">
    <property type="entry name" value="FAR_NAD-bd"/>
</dbReference>
<dbReference type="SUPFAM" id="SSF51735">
    <property type="entry name" value="NAD(P)-binding Rossmann-fold domains"/>
    <property type="match status" value="1"/>
</dbReference>
<comment type="cofactor">
    <cofactor evidence="1">
        <name>pantetheine 4'-phosphate</name>
        <dbReference type="ChEBI" id="CHEBI:47942"/>
    </cofactor>
</comment>
<dbReference type="GO" id="GO:0016874">
    <property type="term" value="F:ligase activity"/>
    <property type="evidence" value="ECO:0007669"/>
    <property type="project" value="UniProtKB-KW"/>
</dbReference>
<evidence type="ECO:0000256" key="4">
    <source>
        <dbReference type="ARBA" id="ARBA00022598"/>
    </source>
</evidence>
<evidence type="ECO:0000313" key="7">
    <source>
        <dbReference type="Proteomes" id="UP000054800"/>
    </source>
</evidence>
<dbReference type="InterPro" id="IPR023213">
    <property type="entry name" value="CAT-like_dom_sf"/>
</dbReference>
<dbReference type="Gene3D" id="3.30.300.30">
    <property type="match status" value="3"/>
</dbReference>
<dbReference type="InterPro" id="IPR006162">
    <property type="entry name" value="Ppantetheine_attach_site"/>
</dbReference>
<dbReference type="FunFam" id="3.30.559.30:FF:000006">
    <property type="entry name" value="Yersiniabactin polyketide/non-ribosomal peptide synthetase"/>
    <property type="match status" value="2"/>
</dbReference>
<dbReference type="Pfam" id="PF00668">
    <property type="entry name" value="Condensation"/>
    <property type="match status" value="2"/>
</dbReference>
<dbReference type="InterPro" id="IPR036291">
    <property type="entry name" value="NAD(P)-bd_dom_sf"/>
</dbReference>
<dbReference type="GO" id="GO:0005737">
    <property type="term" value="C:cytoplasm"/>
    <property type="evidence" value="ECO:0007669"/>
    <property type="project" value="TreeGrafter"/>
</dbReference>
<feature type="domain" description="Carrier" evidence="5">
    <location>
        <begin position="2594"/>
        <end position="2667"/>
    </location>
</feature>
<name>A0A117MW97_FUSNC</name>
<organism evidence="6 7">
    <name type="scientific">Fusobacterium nucleatum subsp. nucleatum</name>
    <dbReference type="NCBI Taxonomy" id="76856"/>
    <lineage>
        <taxon>Bacteria</taxon>
        <taxon>Fusobacteriati</taxon>
        <taxon>Fusobacteriota</taxon>
        <taxon>Fusobacteriia</taxon>
        <taxon>Fusobacteriales</taxon>
        <taxon>Fusobacteriaceae</taxon>
        <taxon>Fusobacterium</taxon>
    </lineage>
</organism>
<dbReference type="Gene3D" id="1.10.1200.10">
    <property type="entry name" value="ACP-like"/>
    <property type="match status" value="4"/>
</dbReference>
<dbReference type="OrthoDB" id="9757771at2"/>
<evidence type="ECO:0000256" key="3">
    <source>
        <dbReference type="ARBA" id="ARBA00022553"/>
    </source>
</evidence>
<dbReference type="SUPFAM" id="SSF52777">
    <property type="entry name" value="CoA-dependent acyltransferases"/>
    <property type="match status" value="5"/>
</dbReference>
<dbReference type="Gene3D" id="3.30.559.30">
    <property type="entry name" value="Nonribosomal peptide synthetase, condensation domain"/>
    <property type="match status" value="2"/>
</dbReference>
<feature type="domain" description="Carrier" evidence="5">
    <location>
        <begin position="7"/>
        <end position="82"/>
    </location>
</feature>